<evidence type="ECO:0000313" key="9">
    <source>
        <dbReference type="EMBL" id="GAA4035563.1"/>
    </source>
</evidence>
<dbReference type="EMBL" id="BAABAL010000026">
    <property type="protein sequence ID" value="GAA4035563.1"/>
    <property type="molecule type" value="Genomic_DNA"/>
</dbReference>
<keyword evidence="3 5" id="KW-0697">Rotamase</keyword>
<dbReference type="InterPro" id="IPR001179">
    <property type="entry name" value="PPIase_FKBP_dom"/>
</dbReference>
<evidence type="ECO:0000256" key="3">
    <source>
        <dbReference type="ARBA" id="ARBA00023110"/>
    </source>
</evidence>
<dbReference type="PANTHER" id="PTHR43811">
    <property type="entry name" value="FKBP-TYPE PEPTIDYL-PROLYL CIS-TRANS ISOMERASE FKPA"/>
    <property type="match status" value="1"/>
</dbReference>
<reference evidence="10" key="1">
    <citation type="journal article" date="2019" name="Int. J. Syst. Evol. Microbiol.">
        <title>The Global Catalogue of Microorganisms (GCM) 10K type strain sequencing project: providing services to taxonomists for standard genome sequencing and annotation.</title>
        <authorList>
            <consortium name="The Broad Institute Genomics Platform"/>
            <consortium name="The Broad Institute Genome Sequencing Center for Infectious Disease"/>
            <person name="Wu L."/>
            <person name="Ma J."/>
        </authorList>
    </citation>
    <scope>NUCLEOTIDE SEQUENCE [LARGE SCALE GENOMIC DNA]</scope>
    <source>
        <strain evidence="10">JCM 17342</strain>
    </source>
</reference>
<accession>A0ABP7U4C4</accession>
<dbReference type="Proteomes" id="UP001501747">
    <property type="component" value="Unassembled WGS sequence"/>
</dbReference>
<dbReference type="Pfam" id="PF00254">
    <property type="entry name" value="FKBP_C"/>
    <property type="match status" value="1"/>
</dbReference>
<feature type="region of interest" description="Disordered" evidence="7">
    <location>
        <begin position="20"/>
        <end position="52"/>
    </location>
</feature>
<evidence type="ECO:0000256" key="4">
    <source>
        <dbReference type="ARBA" id="ARBA00023235"/>
    </source>
</evidence>
<evidence type="ECO:0000256" key="5">
    <source>
        <dbReference type="PROSITE-ProRule" id="PRU00277"/>
    </source>
</evidence>
<name>A0ABP7U4C4_9PSEU</name>
<comment type="catalytic activity">
    <reaction evidence="1 5 6">
        <text>[protein]-peptidylproline (omega=180) = [protein]-peptidylproline (omega=0)</text>
        <dbReference type="Rhea" id="RHEA:16237"/>
        <dbReference type="Rhea" id="RHEA-COMP:10747"/>
        <dbReference type="Rhea" id="RHEA-COMP:10748"/>
        <dbReference type="ChEBI" id="CHEBI:83833"/>
        <dbReference type="ChEBI" id="CHEBI:83834"/>
        <dbReference type="EC" id="5.2.1.8"/>
    </reaction>
</comment>
<dbReference type="Gene3D" id="3.10.50.40">
    <property type="match status" value="1"/>
</dbReference>
<gene>
    <name evidence="9" type="ORF">GCM10022247_71450</name>
</gene>
<evidence type="ECO:0000313" key="10">
    <source>
        <dbReference type="Proteomes" id="UP001501747"/>
    </source>
</evidence>
<evidence type="ECO:0000256" key="2">
    <source>
        <dbReference type="ARBA" id="ARBA00006577"/>
    </source>
</evidence>
<comment type="similarity">
    <text evidence="2 6">Belongs to the FKBP-type PPIase family.</text>
</comment>
<dbReference type="EC" id="5.2.1.8" evidence="6"/>
<feature type="domain" description="PPIase FKBP-type" evidence="8">
    <location>
        <begin position="104"/>
        <end position="191"/>
    </location>
</feature>
<evidence type="ECO:0000259" key="8">
    <source>
        <dbReference type="PROSITE" id="PS50059"/>
    </source>
</evidence>
<dbReference type="PROSITE" id="PS50059">
    <property type="entry name" value="FKBP_PPIASE"/>
    <property type="match status" value="1"/>
</dbReference>
<evidence type="ECO:0000256" key="6">
    <source>
        <dbReference type="RuleBase" id="RU003915"/>
    </source>
</evidence>
<protein>
    <recommendedName>
        <fullName evidence="6">Peptidyl-prolyl cis-trans isomerase</fullName>
        <ecNumber evidence="6">5.2.1.8</ecNumber>
    </recommendedName>
</protein>
<proteinExistence type="inferred from homology"/>
<keyword evidence="10" id="KW-1185">Reference proteome</keyword>
<sequence length="191" mass="19424">MTAPGFVLLALLLAGCAPPGERPSELPDGGASLGTTRPAPGPTVPLAKATPITPAGPVCSTAEISVRLNGSQRPSIALPTGCAPPAELVTKDLVRGAGTSVGRGTPVRMHYALATWSDRREVESTFGGEPVPFVVGDGTGVPGWHDGVTGMSTGGYRVLVVPPAKGFGQRGQREVKADETLVFVLHIAQAG</sequence>
<organism evidence="9 10">
    <name type="scientific">Allokutzneria multivorans</name>
    <dbReference type="NCBI Taxonomy" id="1142134"/>
    <lineage>
        <taxon>Bacteria</taxon>
        <taxon>Bacillati</taxon>
        <taxon>Actinomycetota</taxon>
        <taxon>Actinomycetes</taxon>
        <taxon>Pseudonocardiales</taxon>
        <taxon>Pseudonocardiaceae</taxon>
        <taxon>Allokutzneria</taxon>
    </lineage>
</organism>
<dbReference type="PANTHER" id="PTHR43811:SF19">
    <property type="entry name" value="39 KDA FK506-BINDING NUCLEAR PROTEIN"/>
    <property type="match status" value="1"/>
</dbReference>
<dbReference type="InterPro" id="IPR046357">
    <property type="entry name" value="PPIase_dom_sf"/>
</dbReference>
<evidence type="ECO:0000256" key="7">
    <source>
        <dbReference type="SAM" id="MobiDB-lite"/>
    </source>
</evidence>
<keyword evidence="4 5" id="KW-0413">Isomerase</keyword>
<evidence type="ECO:0000256" key="1">
    <source>
        <dbReference type="ARBA" id="ARBA00000971"/>
    </source>
</evidence>
<dbReference type="SUPFAM" id="SSF54534">
    <property type="entry name" value="FKBP-like"/>
    <property type="match status" value="1"/>
</dbReference>
<comment type="caution">
    <text evidence="9">The sequence shown here is derived from an EMBL/GenBank/DDBJ whole genome shotgun (WGS) entry which is preliminary data.</text>
</comment>